<keyword evidence="2 3" id="KW-0808">Transferase</keyword>
<dbReference type="PANTHER" id="PTHR43293">
    <property type="entry name" value="ACETATE COA-TRANSFERASE YDIF"/>
    <property type="match status" value="1"/>
</dbReference>
<dbReference type="InterPro" id="IPR037171">
    <property type="entry name" value="NagB/RpiA_transferase-like"/>
</dbReference>
<reference evidence="4 5" key="1">
    <citation type="submission" date="2024-03" db="EMBL/GenBank/DDBJ databases">
        <title>Novel species of the genus Variovorax.</title>
        <authorList>
            <person name="Liu Q."/>
            <person name="Xin Y.-H."/>
        </authorList>
    </citation>
    <scope>NUCLEOTIDE SEQUENCE [LARGE SCALE GENOMIC DNA]</scope>
    <source>
        <strain evidence="4 5">KACC 18901</strain>
    </source>
</reference>
<proteinExistence type="inferred from homology"/>
<dbReference type="PANTHER" id="PTHR43293:SF1">
    <property type="entry name" value="ACETATE COA-TRANSFERASE YDIF"/>
    <property type="match status" value="1"/>
</dbReference>
<dbReference type="PIRSF" id="PIRSF000858">
    <property type="entry name" value="SCOT-t"/>
    <property type="match status" value="1"/>
</dbReference>
<dbReference type="PROSITE" id="PS51257">
    <property type="entry name" value="PROKAR_LIPOPROTEIN"/>
    <property type="match status" value="1"/>
</dbReference>
<dbReference type="InterPro" id="IPR004165">
    <property type="entry name" value="CoA_trans_fam_I"/>
</dbReference>
<protein>
    <recommendedName>
        <fullName evidence="3">Acetate CoA-transferase YdiF</fullName>
        <ecNumber evidence="3">2.8.3.8</ecNumber>
    </recommendedName>
</protein>
<dbReference type="EC" id="2.8.3.8" evidence="3"/>
<dbReference type="Gene3D" id="3.40.1080.10">
    <property type="entry name" value="Glutaconate Coenzyme A-transferase"/>
    <property type="match status" value="2"/>
</dbReference>
<dbReference type="SMART" id="SM00882">
    <property type="entry name" value="CoA_trans"/>
    <property type="match status" value="1"/>
</dbReference>
<evidence type="ECO:0000256" key="2">
    <source>
        <dbReference type="ARBA" id="ARBA00022679"/>
    </source>
</evidence>
<dbReference type="GO" id="GO:0016740">
    <property type="term" value="F:transferase activity"/>
    <property type="evidence" value="ECO:0007669"/>
    <property type="project" value="UniProtKB-KW"/>
</dbReference>
<dbReference type="Proteomes" id="UP001367030">
    <property type="component" value="Unassembled WGS sequence"/>
</dbReference>
<comment type="catalytic activity">
    <reaction evidence="3">
        <text>an acyl-CoA + acetate = a carboxylate + acetyl-CoA</text>
        <dbReference type="Rhea" id="RHEA:13381"/>
        <dbReference type="ChEBI" id="CHEBI:29067"/>
        <dbReference type="ChEBI" id="CHEBI:30089"/>
        <dbReference type="ChEBI" id="CHEBI:57288"/>
        <dbReference type="ChEBI" id="CHEBI:58342"/>
        <dbReference type="EC" id="2.8.3.8"/>
    </reaction>
</comment>
<dbReference type="EMBL" id="JBBKZS010000006">
    <property type="protein sequence ID" value="MEJ8856303.1"/>
    <property type="molecule type" value="Genomic_DNA"/>
</dbReference>
<dbReference type="Pfam" id="PF01144">
    <property type="entry name" value="CoA_trans"/>
    <property type="match status" value="1"/>
</dbReference>
<evidence type="ECO:0000256" key="1">
    <source>
        <dbReference type="ARBA" id="ARBA00007154"/>
    </source>
</evidence>
<dbReference type="RefSeq" id="WP_340336368.1">
    <property type="nucleotide sequence ID" value="NZ_JBBKZS010000006.1"/>
</dbReference>
<comment type="caution">
    <text evidence="4">The sequence shown here is derived from an EMBL/GenBank/DDBJ whole genome shotgun (WGS) entry which is preliminary data.</text>
</comment>
<keyword evidence="5" id="KW-1185">Reference proteome</keyword>
<comment type="similarity">
    <text evidence="1 3">Belongs to the 3-oxoacid CoA-transferase family.</text>
</comment>
<accession>A0ABU8X946</accession>
<evidence type="ECO:0000313" key="4">
    <source>
        <dbReference type="EMBL" id="MEJ8856303.1"/>
    </source>
</evidence>
<dbReference type="InterPro" id="IPR014388">
    <property type="entry name" value="3-oxoacid_CoA-transferase"/>
</dbReference>
<evidence type="ECO:0000313" key="5">
    <source>
        <dbReference type="Proteomes" id="UP001367030"/>
    </source>
</evidence>
<gene>
    <name evidence="4" type="ORF">WKW79_17110</name>
</gene>
<organism evidence="4 5">
    <name type="scientific">Variovorax robiniae</name>
    <dbReference type="NCBI Taxonomy" id="1836199"/>
    <lineage>
        <taxon>Bacteria</taxon>
        <taxon>Pseudomonadati</taxon>
        <taxon>Pseudomonadota</taxon>
        <taxon>Betaproteobacteria</taxon>
        <taxon>Burkholderiales</taxon>
        <taxon>Comamonadaceae</taxon>
        <taxon>Variovorax</taxon>
    </lineage>
</organism>
<dbReference type="SUPFAM" id="SSF100950">
    <property type="entry name" value="NagB/RpiA/CoA transferase-like"/>
    <property type="match status" value="2"/>
</dbReference>
<name>A0ABU8X946_9BURK</name>
<sequence>MKKVITAEQAAGLVRSEDVVSISSSSGLGCPDKVLAAIGARFDSEGQPRNLTTLNPIAAGDMYGIKGIDHIAKPGLLSRVLAGSYPSGPSSLPMPAIWHMVVDNQIEAYNIPSGILYDMHRDAAAKRPGVLTKVGLGTFVDPELQGCAMNEAAAANPVVRKETFDGQEWLYFPAIVPDVAIIRATTADEHGNLTYEHEGALLGGLDQALAARNNGGIVIAQVKRVVKEGSLRPHDVHVPCNLVDYIVVDAEQWQTTQTPYDPAISGEIAQPLATFEPQVWGPEKVISRRAAMELAHGHAVNLGFGISANVPRILLEEGLHGEVTWAIEQGAVGGMPLLGFAFGCASNADAIMASPNQFTYFQGGGFDVTLLSFLQVDGNGSVNVSKLGAKPYLTAGCGGFVDITAHARRIVFSGFFTAGAKLEVGNGKLTILKEGKTRKFVRSAEHITFSGVIGRQRGQRVTYVTERCVIDLEDDALVVREIAPGIDLQRDVLDQAEIPLRVAKDLRVMDAALFTDAPFGLRLKAEEVRRGASLQVAKASHPVDVALAAPVVKEVLVAELHRG</sequence>
<comment type="function">
    <text evidence="3">CoA transferase having broad substrate specificity for short-chain acyl-CoA thioesters with the activity decreasing when the length of the carboxylic acid chain exceeds four carbons.</text>
</comment>
<evidence type="ECO:0000256" key="3">
    <source>
        <dbReference type="PIRNR" id="PIRNR000858"/>
    </source>
</evidence>